<dbReference type="Proteomes" id="UP000034160">
    <property type="component" value="Unassembled WGS sequence"/>
</dbReference>
<evidence type="ECO:0000313" key="2">
    <source>
        <dbReference type="Proteomes" id="UP000034160"/>
    </source>
</evidence>
<organism evidence="1 2">
    <name type="scientific">Candidatus Amesbacteria bacterium GW2011_GWA2_42_12</name>
    <dbReference type="NCBI Taxonomy" id="1618356"/>
    <lineage>
        <taxon>Bacteria</taxon>
        <taxon>Candidatus Amesiibacteriota</taxon>
    </lineage>
</organism>
<name>A0A0G0Y8F1_9BACT</name>
<dbReference type="EMBL" id="LCCN01000003">
    <property type="protein sequence ID" value="KKS33027.1"/>
    <property type="molecule type" value="Genomic_DNA"/>
</dbReference>
<accession>A0A0G0Y8F1</accession>
<sequence>MSPMFKKIALSALLVVLAFMAVGYQLKVVAASNTIAPLTVSRPIIISGRVIYKSGTWIQPVKNAKVKVVSRQNNKAVVTNTDKTGFYKVNTGMVSDVYEVSVTDSKGTVFTPKPAFVSGEFNIFNLNFTGIIK</sequence>
<evidence type="ECO:0000313" key="1">
    <source>
        <dbReference type="EMBL" id="KKS33027.1"/>
    </source>
</evidence>
<reference evidence="1 2" key="1">
    <citation type="journal article" date="2015" name="Nature">
        <title>rRNA introns, odd ribosomes, and small enigmatic genomes across a large radiation of phyla.</title>
        <authorList>
            <person name="Brown C.T."/>
            <person name="Hug L.A."/>
            <person name="Thomas B.C."/>
            <person name="Sharon I."/>
            <person name="Castelle C.J."/>
            <person name="Singh A."/>
            <person name="Wilkins M.J."/>
            <person name="Williams K.H."/>
            <person name="Banfield J.F."/>
        </authorList>
    </citation>
    <scope>NUCLEOTIDE SEQUENCE [LARGE SCALE GENOMIC DNA]</scope>
</reference>
<protein>
    <recommendedName>
        <fullName evidence="3">Carboxypeptidase regulatory-like domain-containing protein</fullName>
    </recommendedName>
</protein>
<comment type="caution">
    <text evidence="1">The sequence shown here is derived from an EMBL/GenBank/DDBJ whole genome shotgun (WGS) entry which is preliminary data.</text>
</comment>
<gene>
    <name evidence="1" type="ORF">UU93_C0003G0035</name>
</gene>
<dbReference type="AlphaFoldDB" id="A0A0G0Y8F1"/>
<proteinExistence type="predicted"/>
<dbReference type="PATRIC" id="fig|1618356.3.peg.225"/>
<dbReference type="STRING" id="1618356.UU93_C0003G0035"/>
<evidence type="ECO:0008006" key="3">
    <source>
        <dbReference type="Google" id="ProtNLM"/>
    </source>
</evidence>